<evidence type="ECO:0000313" key="12">
    <source>
        <dbReference type="Proteomes" id="UP001589619"/>
    </source>
</evidence>
<dbReference type="Gene3D" id="3.40.50.300">
    <property type="entry name" value="P-loop containing nucleotide triphosphate hydrolases"/>
    <property type="match status" value="2"/>
</dbReference>
<evidence type="ECO:0000256" key="1">
    <source>
        <dbReference type="ARBA" id="ARBA00022741"/>
    </source>
</evidence>
<evidence type="ECO:0000256" key="7">
    <source>
        <dbReference type="SAM" id="MobiDB-lite"/>
    </source>
</evidence>
<dbReference type="PROSITE" id="PS51195">
    <property type="entry name" value="Q_MOTIF"/>
    <property type="match status" value="1"/>
</dbReference>
<dbReference type="SMART" id="SM00487">
    <property type="entry name" value="DEXDc"/>
    <property type="match status" value="1"/>
</dbReference>
<dbReference type="InterPro" id="IPR050079">
    <property type="entry name" value="DEAD_box_RNA_helicase"/>
</dbReference>
<dbReference type="PROSITE" id="PS51194">
    <property type="entry name" value="HELICASE_CTER"/>
    <property type="match status" value="1"/>
</dbReference>
<evidence type="ECO:0000259" key="9">
    <source>
        <dbReference type="PROSITE" id="PS51194"/>
    </source>
</evidence>
<organism evidence="11 12">
    <name type="scientific">Paenibacillus hodogayensis</name>
    <dbReference type="NCBI Taxonomy" id="279208"/>
    <lineage>
        <taxon>Bacteria</taxon>
        <taxon>Bacillati</taxon>
        <taxon>Bacillota</taxon>
        <taxon>Bacilli</taxon>
        <taxon>Bacillales</taxon>
        <taxon>Paenibacillaceae</taxon>
        <taxon>Paenibacillus</taxon>
    </lineage>
</organism>
<dbReference type="SUPFAM" id="SSF52540">
    <property type="entry name" value="P-loop containing nucleoside triphosphate hydrolases"/>
    <property type="match status" value="1"/>
</dbReference>
<dbReference type="CDD" id="cd00268">
    <property type="entry name" value="DEADc"/>
    <property type="match status" value="1"/>
</dbReference>
<dbReference type="PROSITE" id="PS51192">
    <property type="entry name" value="HELICASE_ATP_BIND_1"/>
    <property type="match status" value="1"/>
</dbReference>
<comment type="caution">
    <text evidence="11">The sequence shown here is derived from an EMBL/GenBank/DDBJ whole genome shotgun (WGS) entry which is preliminary data.</text>
</comment>
<evidence type="ECO:0000313" key="11">
    <source>
        <dbReference type="EMBL" id="MFB9752854.1"/>
    </source>
</evidence>
<dbReference type="InterPro" id="IPR011545">
    <property type="entry name" value="DEAD/DEAH_box_helicase_dom"/>
</dbReference>
<dbReference type="InterPro" id="IPR014001">
    <property type="entry name" value="Helicase_ATP-bd"/>
</dbReference>
<feature type="domain" description="Helicase ATP-binding" evidence="8">
    <location>
        <begin position="34"/>
        <end position="204"/>
    </location>
</feature>
<dbReference type="CDD" id="cd18787">
    <property type="entry name" value="SF2_C_DEAD"/>
    <property type="match status" value="1"/>
</dbReference>
<evidence type="ECO:0000256" key="6">
    <source>
        <dbReference type="PROSITE-ProRule" id="PRU00552"/>
    </source>
</evidence>
<gene>
    <name evidence="11" type="ORF">ACFFNY_14920</name>
</gene>
<dbReference type="Pfam" id="PF00270">
    <property type="entry name" value="DEAD"/>
    <property type="match status" value="1"/>
</dbReference>
<keyword evidence="1" id="KW-0547">Nucleotide-binding</keyword>
<dbReference type="InterPro" id="IPR001650">
    <property type="entry name" value="Helicase_C-like"/>
</dbReference>
<dbReference type="InterPro" id="IPR027417">
    <property type="entry name" value="P-loop_NTPase"/>
</dbReference>
<feature type="region of interest" description="Disordered" evidence="7">
    <location>
        <begin position="367"/>
        <end position="615"/>
    </location>
</feature>
<feature type="compositionally biased region" description="Basic and acidic residues" evidence="7">
    <location>
        <begin position="552"/>
        <end position="567"/>
    </location>
</feature>
<keyword evidence="12" id="KW-1185">Reference proteome</keyword>
<evidence type="ECO:0000256" key="3">
    <source>
        <dbReference type="ARBA" id="ARBA00022806"/>
    </source>
</evidence>
<comment type="similarity">
    <text evidence="5">Belongs to the DEAD box helicase family.</text>
</comment>
<feature type="compositionally biased region" description="Low complexity" evidence="7">
    <location>
        <begin position="592"/>
        <end position="603"/>
    </location>
</feature>
<sequence length="615" mass="66050">MTTTFTSLGVRPELCDALQQTGLVSPTPVQAEAIPFAMNGRDVIVQAQTGTGKTLAFLLPLLQDASPRSDRIRSLVLTPTRELAIQIAGEASRLAEATGSSVMSVYGGQDVIAQIHKLGATPDLIIATPGRLLDHVRRGTIDLSRLSALVLDEADQMLHMGFLPEVEEVIRQVPEDRQTMLFSATFPESVRVLSERYMKRPQDIRIQGRRITLDEIRQYVVYTTDRAKRDTLLKLMLENPPFLAVIFCRTKIRAKKLTEYLAAEGLIVDELHGDLTQAKREQVMKRFREAKLQFLVATDVAARGLDVEGVTHVYNYDVPQDPESYIHRIGRTGRAGQQGTAVTLIAPKDEGELREIERAIGSVLERIPLHGSRPQSASAPSAVKPRGGSGGRSGPERKSGRAPAGAERADLSGGGNRRSSGKADAGRQMSTSAAGKPKRTEAASTAKTNFRSKPAGRPAADLSAEPETGGWSRPAVKAHASGGAGRQRGQQPDKPGRRSEAAVPAASAGGKPSGRFSRDNRPERAEAPRVEGRLSAGRGGKSPEAQTPGNWETRKRGTRSGDAKPEGRWANGKRGARSGSTGKGDSHGAWESSPPRKGGSSRSAGKRGPGTGRRR</sequence>
<reference evidence="11 12" key="1">
    <citation type="submission" date="2024-09" db="EMBL/GenBank/DDBJ databases">
        <authorList>
            <person name="Sun Q."/>
            <person name="Mori K."/>
        </authorList>
    </citation>
    <scope>NUCLEOTIDE SEQUENCE [LARGE SCALE GENOMIC DNA]</scope>
    <source>
        <strain evidence="11 12">JCM 12520</strain>
    </source>
</reference>
<dbReference type="RefSeq" id="WP_344903077.1">
    <property type="nucleotide sequence ID" value="NZ_BAAAYO010000001.1"/>
</dbReference>
<dbReference type="InterPro" id="IPR014014">
    <property type="entry name" value="RNA_helicase_DEAD_Q_motif"/>
</dbReference>
<dbReference type="Pfam" id="PF00271">
    <property type="entry name" value="Helicase_C"/>
    <property type="match status" value="1"/>
</dbReference>
<dbReference type="SMART" id="SM00490">
    <property type="entry name" value="HELICc"/>
    <property type="match status" value="1"/>
</dbReference>
<feature type="domain" description="DEAD-box RNA helicase Q" evidence="10">
    <location>
        <begin position="3"/>
        <end position="31"/>
    </location>
</feature>
<dbReference type="InterPro" id="IPR044742">
    <property type="entry name" value="DEAD/DEAH_RhlB"/>
</dbReference>
<accession>A0ABV5VX25</accession>
<protein>
    <submittedName>
        <fullName evidence="11">DEAD/DEAH box helicase</fullName>
    </submittedName>
</protein>
<feature type="compositionally biased region" description="Polar residues" evidence="7">
    <location>
        <begin position="442"/>
        <end position="451"/>
    </location>
</feature>
<feature type="domain" description="Helicase C-terminal" evidence="9">
    <location>
        <begin position="215"/>
        <end position="375"/>
    </location>
</feature>
<evidence type="ECO:0000256" key="2">
    <source>
        <dbReference type="ARBA" id="ARBA00022801"/>
    </source>
</evidence>
<dbReference type="GO" id="GO:0004386">
    <property type="term" value="F:helicase activity"/>
    <property type="evidence" value="ECO:0007669"/>
    <property type="project" value="UniProtKB-KW"/>
</dbReference>
<dbReference type="PANTHER" id="PTHR47959:SF1">
    <property type="entry name" value="ATP-DEPENDENT RNA HELICASE DBPA"/>
    <property type="match status" value="1"/>
</dbReference>
<name>A0ABV5VX25_9BACL</name>
<evidence type="ECO:0000256" key="4">
    <source>
        <dbReference type="ARBA" id="ARBA00022840"/>
    </source>
</evidence>
<dbReference type="PANTHER" id="PTHR47959">
    <property type="entry name" value="ATP-DEPENDENT RNA HELICASE RHLE-RELATED"/>
    <property type="match status" value="1"/>
</dbReference>
<dbReference type="EMBL" id="JBHMAG010000012">
    <property type="protein sequence ID" value="MFB9752854.1"/>
    <property type="molecule type" value="Genomic_DNA"/>
</dbReference>
<evidence type="ECO:0000256" key="5">
    <source>
        <dbReference type="ARBA" id="ARBA00038437"/>
    </source>
</evidence>
<evidence type="ECO:0000259" key="10">
    <source>
        <dbReference type="PROSITE" id="PS51195"/>
    </source>
</evidence>
<keyword evidence="4" id="KW-0067">ATP-binding</keyword>
<evidence type="ECO:0000259" key="8">
    <source>
        <dbReference type="PROSITE" id="PS51192"/>
    </source>
</evidence>
<feature type="compositionally biased region" description="Basic and acidic residues" evidence="7">
    <location>
        <begin position="516"/>
        <end position="532"/>
    </location>
</feature>
<keyword evidence="2" id="KW-0378">Hydrolase</keyword>
<dbReference type="Proteomes" id="UP001589619">
    <property type="component" value="Unassembled WGS sequence"/>
</dbReference>
<proteinExistence type="inferred from homology"/>
<feature type="short sequence motif" description="Q motif" evidence="6">
    <location>
        <begin position="3"/>
        <end position="31"/>
    </location>
</feature>
<keyword evidence="3 11" id="KW-0347">Helicase</keyword>